<evidence type="ECO:0000313" key="1">
    <source>
        <dbReference type="EMBL" id="XDQ46740.1"/>
    </source>
</evidence>
<dbReference type="RefSeq" id="WP_369225776.1">
    <property type="nucleotide sequence ID" value="NZ_CP163441.1"/>
</dbReference>
<gene>
    <name evidence="1" type="ORF">AB5J52_33255</name>
</gene>
<dbReference type="AlphaFoldDB" id="A0AB39QT26"/>
<dbReference type="EMBL" id="CP163441">
    <property type="protein sequence ID" value="XDQ46740.1"/>
    <property type="molecule type" value="Genomic_DNA"/>
</dbReference>
<organism evidence="1">
    <name type="scientific">Streptomyces sp. R39</name>
    <dbReference type="NCBI Taxonomy" id="3238631"/>
    <lineage>
        <taxon>Bacteria</taxon>
        <taxon>Bacillati</taxon>
        <taxon>Actinomycetota</taxon>
        <taxon>Actinomycetes</taxon>
        <taxon>Kitasatosporales</taxon>
        <taxon>Streptomycetaceae</taxon>
        <taxon>Streptomyces</taxon>
    </lineage>
</organism>
<name>A0AB39QT26_9ACTN</name>
<proteinExistence type="predicted"/>
<sequence length="74" mass="7724">MSHAKREGSRGLGSLLMGAPEEAVSDEAASTLGRCCMALMSGLISQWAFDPTTAPDGKALTEGLRQTVEAATRK</sequence>
<reference evidence="1" key="1">
    <citation type="submission" date="2024-07" db="EMBL/GenBank/DDBJ databases">
        <authorList>
            <person name="Yu S.T."/>
        </authorList>
    </citation>
    <scope>NUCLEOTIDE SEQUENCE</scope>
    <source>
        <strain evidence="1">R39</strain>
    </source>
</reference>
<protein>
    <submittedName>
        <fullName evidence="1">Uncharacterized protein</fullName>
    </submittedName>
</protein>
<accession>A0AB39QT26</accession>